<dbReference type="Proteomes" id="UP001224890">
    <property type="component" value="Unassembled WGS sequence"/>
</dbReference>
<comment type="caution">
    <text evidence="1">The sequence shown here is derived from an EMBL/GenBank/DDBJ whole genome shotgun (WGS) entry which is preliminary data.</text>
</comment>
<evidence type="ECO:0000313" key="2">
    <source>
        <dbReference type="Proteomes" id="UP001224890"/>
    </source>
</evidence>
<reference evidence="1" key="1">
    <citation type="submission" date="2021-06" db="EMBL/GenBank/DDBJ databases">
        <title>Comparative genomics, transcriptomics and evolutionary studies reveal genomic signatures of adaptation to plant cell wall in hemibiotrophic fungi.</title>
        <authorList>
            <consortium name="DOE Joint Genome Institute"/>
            <person name="Baroncelli R."/>
            <person name="Diaz J.F."/>
            <person name="Benocci T."/>
            <person name="Peng M."/>
            <person name="Battaglia E."/>
            <person name="Haridas S."/>
            <person name="Andreopoulos W."/>
            <person name="Labutti K."/>
            <person name="Pangilinan J."/>
            <person name="Floch G.L."/>
            <person name="Makela M.R."/>
            <person name="Henrissat B."/>
            <person name="Grigoriev I.V."/>
            <person name="Crouch J.A."/>
            <person name="De Vries R.P."/>
            <person name="Sukno S.A."/>
            <person name="Thon M.R."/>
        </authorList>
    </citation>
    <scope>NUCLEOTIDE SEQUENCE</scope>
    <source>
        <strain evidence="1">CBS 193.32</strain>
    </source>
</reference>
<accession>A0AAJ0AW04</accession>
<dbReference type="EMBL" id="JAHMHR010000004">
    <property type="protein sequence ID" value="KAK1691379.1"/>
    <property type="molecule type" value="Genomic_DNA"/>
</dbReference>
<gene>
    <name evidence="1" type="ORF">BDP55DRAFT_646855</name>
</gene>
<sequence length="57" mass="6513">MKAGYVPISGCARPRYLGWKLWQSWTTCTLNLSWSQHPGIPPQGNVLTKYMMESLEV</sequence>
<evidence type="ECO:0000313" key="1">
    <source>
        <dbReference type="EMBL" id="KAK1691379.1"/>
    </source>
</evidence>
<protein>
    <submittedName>
        <fullName evidence="1">Uncharacterized protein</fullName>
    </submittedName>
</protein>
<proteinExistence type="predicted"/>
<dbReference type="AlphaFoldDB" id="A0AAJ0AW04"/>
<dbReference type="RefSeq" id="XP_060435074.1">
    <property type="nucleotide sequence ID" value="XM_060573736.1"/>
</dbReference>
<dbReference type="GeneID" id="85458262"/>
<name>A0AAJ0AW04_9PEZI</name>
<organism evidence="1 2">
    <name type="scientific">Colletotrichum godetiae</name>
    <dbReference type="NCBI Taxonomy" id="1209918"/>
    <lineage>
        <taxon>Eukaryota</taxon>
        <taxon>Fungi</taxon>
        <taxon>Dikarya</taxon>
        <taxon>Ascomycota</taxon>
        <taxon>Pezizomycotina</taxon>
        <taxon>Sordariomycetes</taxon>
        <taxon>Hypocreomycetidae</taxon>
        <taxon>Glomerellales</taxon>
        <taxon>Glomerellaceae</taxon>
        <taxon>Colletotrichum</taxon>
        <taxon>Colletotrichum acutatum species complex</taxon>
    </lineage>
</organism>
<keyword evidence="2" id="KW-1185">Reference proteome</keyword>